<dbReference type="OrthoDB" id="2526284at2759"/>
<dbReference type="GO" id="GO:0005737">
    <property type="term" value="C:cytoplasm"/>
    <property type="evidence" value="ECO:0007669"/>
    <property type="project" value="TreeGrafter"/>
</dbReference>
<gene>
    <name evidence="10" type="ORF">SVUK_LOCUS2020</name>
</gene>
<dbReference type="Pfam" id="PF01697">
    <property type="entry name" value="Glyco_transf_92"/>
    <property type="match status" value="1"/>
</dbReference>
<dbReference type="GO" id="GO:0016757">
    <property type="term" value="F:glycosyltransferase activity"/>
    <property type="evidence" value="ECO:0007669"/>
    <property type="project" value="UniProtKB-UniRule"/>
</dbReference>
<keyword evidence="6" id="KW-1133">Transmembrane helix</keyword>
<keyword evidence="4 8" id="KW-0808">Transferase</keyword>
<evidence type="ECO:0000256" key="4">
    <source>
        <dbReference type="ARBA" id="ARBA00022679"/>
    </source>
</evidence>
<keyword evidence="5" id="KW-0812">Transmembrane</keyword>
<dbReference type="Proteomes" id="UP000270094">
    <property type="component" value="Unassembled WGS sequence"/>
</dbReference>
<evidence type="ECO:0000256" key="1">
    <source>
        <dbReference type="ARBA" id="ARBA00004167"/>
    </source>
</evidence>
<keyword evidence="11" id="KW-1185">Reference proteome</keyword>
<accession>A0A3P7KH19</accession>
<name>A0A3P7KH19_STRVU</name>
<organism evidence="10 11">
    <name type="scientific">Strongylus vulgaris</name>
    <name type="common">Blood worm</name>
    <dbReference type="NCBI Taxonomy" id="40348"/>
    <lineage>
        <taxon>Eukaryota</taxon>
        <taxon>Metazoa</taxon>
        <taxon>Ecdysozoa</taxon>
        <taxon>Nematoda</taxon>
        <taxon>Chromadorea</taxon>
        <taxon>Rhabditida</taxon>
        <taxon>Rhabditina</taxon>
        <taxon>Rhabditomorpha</taxon>
        <taxon>Strongyloidea</taxon>
        <taxon>Strongylidae</taxon>
        <taxon>Strongylus</taxon>
    </lineage>
</organism>
<feature type="region of interest" description="Disordered" evidence="9">
    <location>
        <begin position="1"/>
        <end position="30"/>
    </location>
</feature>
<evidence type="ECO:0000256" key="9">
    <source>
        <dbReference type="SAM" id="MobiDB-lite"/>
    </source>
</evidence>
<evidence type="ECO:0000256" key="6">
    <source>
        <dbReference type="ARBA" id="ARBA00022989"/>
    </source>
</evidence>
<reference evidence="10 11" key="1">
    <citation type="submission" date="2018-11" db="EMBL/GenBank/DDBJ databases">
        <authorList>
            <consortium name="Pathogen Informatics"/>
        </authorList>
    </citation>
    <scope>NUCLEOTIDE SEQUENCE [LARGE SCALE GENOMIC DNA]</scope>
</reference>
<dbReference type="PANTHER" id="PTHR21461">
    <property type="entry name" value="GLYCOSYLTRANSFERASE FAMILY 92 PROTEIN"/>
    <property type="match status" value="1"/>
</dbReference>
<sequence length="254" mass="29973">MYYSDNEVTKGQDLLSKRGAPMKKTSERRKDHIESCVPHYEQLHRHMQLRTGDRGWKATELSLIASYDYENYSVVTIEADGWFGKTMYCRYFDENHNEVHPAIESFVFPEFAVHCCRRKFAQFMSVTESPLDNVTEYAVVLDRRNDEPKHFLSLCLAPMYGDERKWLFLAELIEHYKIHGVEYFYLYIKDIDDYTYKLIEYYENSGLAEVIFFRKYNDRPGKEWQLVGTEKAIITLTTAPFRIVSNGVDTIPAM</sequence>
<evidence type="ECO:0000256" key="8">
    <source>
        <dbReference type="RuleBase" id="RU366017"/>
    </source>
</evidence>
<dbReference type="EMBL" id="UYYB01004346">
    <property type="protein sequence ID" value="VDM67022.1"/>
    <property type="molecule type" value="Genomic_DNA"/>
</dbReference>
<evidence type="ECO:0000256" key="5">
    <source>
        <dbReference type="ARBA" id="ARBA00022692"/>
    </source>
</evidence>
<dbReference type="GO" id="GO:0016020">
    <property type="term" value="C:membrane"/>
    <property type="evidence" value="ECO:0007669"/>
    <property type="project" value="UniProtKB-SubCell"/>
</dbReference>
<evidence type="ECO:0000256" key="7">
    <source>
        <dbReference type="ARBA" id="ARBA00023136"/>
    </source>
</evidence>
<dbReference type="InterPro" id="IPR008166">
    <property type="entry name" value="Glyco_transf_92"/>
</dbReference>
<dbReference type="PANTHER" id="PTHR21461:SF40">
    <property type="entry name" value="GLYCOSYLTRANSFERASE FAMILY 92 PROTEIN"/>
    <property type="match status" value="1"/>
</dbReference>
<evidence type="ECO:0000256" key="2">
    <source>
        <dbReference type="ARBA" id="ARBA00007647"/>
    </source>
</evidence>
<keyword evidence="7" id="KW-0472">Membrane</keyword>
<comment type="similarity">
    <text evidence="2 8">Belongs to the glycosyltransferase 92 family.</text>
</comment>
<proteinExistence type="inferred from homology"/>
<dbReference type="EC" id="2.4.1.-" evidence="8"/>
<evidence type="ECO:0000313" key="10">
    <source>
        <dbReference type="EMBL" id="VDM67022.1"/>
    </source>
</evidence>
<evidence type="ECO:0000313" key="11">
    <source>
        <dbReference type="Proteomes" id="UP000270094"/>
    </source>
</evidence>
<keyword evidence="3 8" id="KW-0328">Glycosyltransferase</keyword>
<protein>
    <recommendedName>
        <fullName evidence="8">Glycosyltransferase family 92 protein</fullName>
        <ecNumber evidence="8">2.4.1.-</ecNumber>
    </recommendedName>
</protein>
<comment type="subcellular location">
    <subcellularLocation>
        <location evidence="1">Membrane</location>
        <topology evidence="1">Single-pass membrane protein</topology>
    </subcellularLocation>
</comment>
<dbReference type="AlphaFoldDB" id="A0A3P7KH19"/>
<evidence type="ECO:0000256" key="3">
    <source>
        <dbReference type="ARBA" id="ARBA00022676"/>
    </source>
</evidence>